<accession>A0AAX4I3Y8</accession>
<proteinExistence type="predicted"/>
<dbReference type="RefSeq" id="XP_062775335.1">
    <property type="nucleotide sequence ID" value="XM_062919284.1"/>
</dbReference>
<sequence>MLVWGNRCIGLLRLSSPDTGEPPTPPAGRQHAGSLRLWSLVDGGRSHTGEEGGAGG</sequence>
<evidence type="ECO:0000256" key="1">
    <source>
        <dbReference type="SAM" id="MobiDB-lite"/>
    </source>
</evidence>
<dbReference type="Proteomes" id="UP001322277">
    <property type="component" value="Chromosome 2"/>
</dbReference>
<dbReference type="GeneID" id="87939628"/>
<feature type="region of interest" description="Disordered" evidence="1">
    <location>
        <begin position="15"/>
        <end position="34"/>
    </location>
</feature>
<organism evidence="2 3">
    <name type="scientific">Colletotrichum destructivum</name>
    <dbReference type="NCBI Taxonomy" id="34406"/>
    <lineage>
        <taxon>Eukaryota</taxon>
        <taxon>Fungi</taxon>
        <taxon>Dikarya</taxon>
        <taxon>Ascomycota</taxon>
        <taxon>Pezizomycotina</taxon>
        <taxon>Sordariomycetes</taxon>
        <taxon>Hypocreomycetidae</taxon>
        <taxon>Glomerellales</taxon>
        <taxon>Glomerellaceae</taxon>
        <taxon>Colletotrichum</taxon>
        <taxon>Colletotrichum destructivum species complex</taxon>
    </lineage>
</organism>
<dbReference type="KEGG" id="cdet:87939628"/>
<name>A0AAX4I3Y8_9PEZI</name>
<dbReference type="AlphaFoldDB" id="A0AAX4I3Y8"/>
<reference evidence="3" key="1">
    <citation type="journal article" date="2023" name="bioRxiv">
        <title>Complete genome of the Medicago anthracnose fungus, Colletotrichum destructivum, reveals a mini-chromosome-like region within a core chromosome.</title>
        <authorList>
            <person name="Lapalu N."/>
            <person name="Simon A."/>
            <person name="Lu A."/>
            <person name="Plaumann P.-L."/>
            <person name="Amselem J."/>
            <person name="Pigne S."/>
            <person name="Auger A."/>
            <person name="Koch C."/>
            <person name="Dallery J.-F."/>
            <person name="O'Connell R.J."/>
        </authorList>
    </citation>
    <scope>NUCLEOTIDE SEQUENCE [LARGE SCALE GENOMIC DNA]</scope>
    <source>
        <strain evidence="3">CBS 520.97</strain>
    </source>
</reference>
<evidence type="ECO:0000313" key="2">
    <source>
        <dbReference type="EMBL" id="WQF78111.1"/>
    </source>
</evidence>
<protein>
    <submittedName>
        <fullName evidence="2">Uncharacterized protein</fullName>
    </submittedName>
</protein>
<evidence type="ECO:0000313" key="3">
    <source>
        <dbReference type="Proteomes" id="UP001322277"/>
    </source>
</evidence>
<keyword evidence="3" id="KW-1185">Reference proteome</keyword>
<dbReference type="EMBL" id="CP137306">
    <property type="protein sequence ID" value="WQF78111.1"/>
    <property type="molecule type" value="Genomic_DNA"/>
</dbReference>
<gene>
    <name evidence="2" type="ORF">CDEST_03125</name>
</gene>